<keyword evidence="1" id="KW-0472">Membrane</keyword>
<accession>A0ABX0D9U7</accession>
<organism evidence="2 3">
    <name type="scientific">Arthrobacter silviterrae</name>
    <dbReference type="NCBI Taxonomy" id="2026658"/>
    <lineage>
        <taxon>Bacteria</taxon>
        <taxon>Bacillati</taxon>
        <taxon>Actinomycetota</taxon>
        <taxon>Actinomycetes</taxon>
        <taxon>Micrococcales</taxon>
        <taxon>Micrococcaceae</taxon>
        <taxon>Arthrobacter</taxon>
    </lineage>
</organism>
<keyword evidence="3" id="KW-1185">Reference proteome</keyword>
<reference evidence="2 3" key="1">
    <citation type="submission" date="2020-02" db="EMBL/GenBank/DDBJ databases">
        <title>Genome sequence of the type strain DSM 27180 of Arthrobacter silviterrae.</title>
        <authorList>
            <person name="Gao J."/>
            <person name="Sun J."/>
        </authorList>
    </citation>
    <scope>NUCLEOTIDE SEQUENCE [LARGE SCALE GENOMIC DNA]</scope>
    <source>
        <strain evidence="2 3">DSM 27180</strain>
    </source>
</reference>
<feature type="transmembrane region" description="Helical" evidence="1">
    <location>
        <begin position="61"/>
        <end position="82"/>
    </location>
</feature>
<keyword evidence="1" id="KW-1133">Transmembrane helix</keyword>
<evidence type="ECO:0000256" key="1">
    <source>
        <dbReference type="SAM" id="Phobius"/>
    </source>
</evidence>
<proteinExistence type="predicted"/>
<keyword evidence="1" id="KW-0812">Transmembrane</keyword>
<comment type="caution">
    <text evidence="2">The sequence shown here is derived from an EMBL/GenBank/DDBJ whole genome shotgun (WGS) entry which is preliminary data.</text>
</comment>
<feature type="transmembrane region" description="Helical" evidence="1">
    <location>
        <begin position="35"/>
        <end position="55"/>
    </location>
</feature>
<dbReference type="RefSeq" id="WP_165181814.1">
    <property type="nucleotide sequence ID" value="NZ_JAAKZI010000013.1"/>
</dbReference>
<feature type="transmembrane region" description="Helical" evidence="1">
    <location>
        <begin position="6"/>
        <end position="23"/>
    </location>
</feature>
<feature type="transmembrane region" description="Helical" evidence="1">
    <location>
        <begin position="116"/>
        <end position="134"/>
    </location>
</feature>
<dbReference type="Proteomes" id="UP000479226">
    <property type="component" value="Unassembled WGS sequence"/>
</dbReference>
<dbReference type="EMBL" id="JAAKZI010000013">
    <property type="protein sequence ID" value="NGN83659.1"/>
    <property type="molecule type" value="Genomic_DNA"/>
</dbReference>
<gene>
    <name evidence="2" type="ORF">G6N77_09345</name>
</gene>
<evidence type="ECO:0000313" key="3">
    <source>
        <dbReference type="Proteomes" id="UP000479226"/>
    </source>
</evidence>
<protein>
    <submittedName>
        <fullName evidence="2">Uncharacterized protein</fullName>
    </submittedName>
</protein>
<sequence>MSRLLIGVFVVLAGWSIAYWGRYRAPLKRNSRMDNLLGIINVVCIALLCLIAATLPLATGFVGIPVLGFAAAALFLASLFLYRTRAADLRMVRASGRGRRGLPVSQREMTRWPYTLVYMIGYVLLAAYIATILGHL</sequence>
<name>A0ABX0D9U7_9MICC</name>
<evidence type="ECO:0000313" key="2">
    <source>
        <dbReference type="EMBL" id="NGN83659.1"/>
    </source>
</evidence>